<dbReference type="InterPro" id="IPR009061">
    <property type="entry name" value="DNA-bd_dom_put_sf"/>
</dbReference>
<name>A0A327L2K8_9BRAD</name>
<dbReference type="RefSeq" id="WP_111417831.1">
    <property type="nucleotide sequence ID" value="NZ_NPEX01000018.1"/>
</dbReference>
<protein>
    <recommendedName>
        <fullName evidence="3">AlpA family phage regulatory protein</fullName>
    </recommendedName>
</protein>
<evidence type="ECO:0000313" key="1">
    <source>
        <dbReference type="EMBL" id="RAI45330.1"/>
    </source>
</evidence>
<dbReference type="InterPro" id="IPR010260">
    <property type="entry name" value="AlpA"/>
</dbReference>
<proteinExistence type="predicted"/>
<dbReference type="SUPFAM" id="SSF46955">
    <property type="entry name" value="Putative DNA-binding domain"/>
    <property type="match status" value="1"/>
</dbReference>
<evidence type="ECO:0008006" key="3">
    <source>
        <dbReference type="Google" id="ProtNLM"/>
    </source>
</evidence>
<dbReference type="Proteomes" id="UP000249130">
    <property type="component" value="Unassembled WGS sequence"/>
</dbReference>
<comment type="caution">
    <text evidence="1">The sequence shown here is derived from an EMBL/GenBank/DDBJ whole genome shotgun (WGS) entry which is preliminary data.</text>
</comment>
<accession>A0A327L2K8</accession>
<dbReference type="OrthoDB" id="7220345at2"/>
<gene>
    <name evidence="1" type="ORF">CH341_04450</name>
</gene>
<dbReference type="EMBL" id="NPEX01000018">
    <property type="protein sequence ID" value="RAI45330.1"/>
    <property type="molecule type" value="Genomic_DNA"/>
</dbReference>
<sequence>MNTINALTLQQVLRTREAARLCGVSLSHFRRLHWAGQLPPPIKLGERRLGWRVADILSWLSARQGGARNLEYSSAEPTRGRRGPAHG</sequence>
<organism evidence="1 2">
    <name type="scientific">Rhodoplanes roseus</name>
    <dbReference type="NCBI Taxonomy" id="29409"/>
    <lineage>
        <taxon>Bacteria</taxon>
        <taxon>Pseudomonadati</taxon>
        <taxon>Pseudomonadota</taxon>
        <taxon>Alphaproteobacteria</taxon>
        <taxon>Hyphomicrobiales</taxon>
        <taxon>Nitrobacteraceae</taxon>
        <taxon>Rhodoplanes</taxon>
    </lineage>
</organism>
<dbReference type="Gene3D" id="1.10.238.160">
    <property type="match status" value="1"/>
</dbReference>
<keyword evidence="2" id="KW-1185">Reference proteome</keyword>
<reference evidence="1 2" key="1">
    <citation type="submission" date="2017-07" db="EMBL/GenBank/DDBJ databases">
        <title>Draft Genome Sequences of Select Purple Nonsulfur Bacteria.</title>
        <authorList>
            <person name="Lasarre B."/>
            <person name="Mckinlay J.B."/>
        </authorList>
    </citation>
    <scope>NUCLEOTIDE SEQUENCE [LARGE SCALE GENOMIC DNA]</scope>
    <source>
        <strain evidence="1 2">DSM 5909</strain>
    </source>
</reference>
<dbReference type="Pfam" id="PF05930">
    <property type="entry name" value="Phage_AlpA"/>
    <property type="match status" value="1"/>
</dbReference>
<evidence type="ECO:0000313" key="2">
    <source>
        <dbReference type="Proteomes" id="UP000249130"/>
    </source>
</evidence>
<dbReference type="AlphaFoldDB" id="A0A327L2K8"/>